<sequence length="72" mass="8409">SAERDQAMWGKIRPNELNPSSMNRLHENTDDGNAEVYTDDSAILVKAKCLSLHSKLKQQNCYRSKYYFYSDY</sequence>
<dbReference type="EMBL" id="HACG01016310">
    <property type="protein sequence ID" value="CEK63175.1"/>
    <property type="molecule type" value="Transcribed_RNA"/>
</dbReference>
<reference evidence="2" key="1">
    <citation type="submission" date="2014-12" db="EMBL/GenBank/DDBJ databases">
        <title>Insight into the proteome of Arion vulgaris.</title>
        <authorList>
            <person name="Aradska J."/>
            <person name="Bulat T."/>
            <person name="Smidak R."/>
            <person name="Sarate P."/>
            <person name="Gangsoo J."/>
            <person name="Sialana F."/>
            <person name="Bilban M."/>
            <person name="Lubec G."/>
        </authorList>
    </citation>
    <scope>NUCLEOTIDE SEQUENCE</scope>
    <source>
        <tissue evidence="2">Skin</tissue>
    </source>
</reference>
<organism evidence="2">
    <name type="scientific">Arion vulgaris</name>
    <dbReference type="NCBI Taxonomy" id="1028688"/>
    <lineage>
        <taxon>Eukaryota</taxon>
        <taxon>Metazoa</taxon>
        <taxon>Spiralia</taxon>
        <taxon>Lophotrochozoa</taxon>
        <taxon>Mollusca</taxon>
        <taxon>Gastropoda</taxon>
        <taxon>Heterobranchia</taxon>
        <taxon>Euthyneura</taxon>
        <taxon>Panpulmonata</taxon>
        <taxon>Eupulmonata</taxon>
        <taxon>Stylommatophora</taxon>
        <taxon>Helicina</taxon>
        <taxon>Arionoidea</taxon>
        <taxon>Arionidae</taxon>
        <taxon>Arion</taxon>
    </lineage>
</organism>
<evidence type="ECO:0000313" key="2">
    <source>
        <dbReference type="EMBL" id="CEK63175.1"/>
    </source>
</evidence>
<proteinExistence type="predicted"/>
<evidence type="ECO:0000256" key="1">
    <source>
        <dbReference type="SAM" id="MobiDB-lite"/>
    </source>
</evidence>
<gene>
    <name evidence="2" type="primary">ORF47434</name>
</gene>
<accession>A0A0B6Z625</accession>
<feature type="region of interest" description="Disordered" evidence="1">
    <location>
        <begin position="1"/>
        <end position="33"/>
    </location>
</feature>
<dbReference type="AlphaFoldDB" id="A0A0B6Z625"/>
<protein>
    <submittedName>
        <fullName evidence="2">Uncharacterized protein</fullName>
    </submittedName>
</protein>
<name>A0A0B6Z625_9EUPU</name>
<feature type="non-terminal residue" evidence="2">
    <location>
        <position position="1"/>
    </location>
</feature>